<feature type="compositionally biased region" description="Polar residues" evidence="1">
    <location>
        <begin position="1"/>
        <end position="25"/>
    </location>
</feature>
<accession>A0A397HW96</accession>
<dbReference type="CDD" id="cd18186">
    <property type="entry name" value="BTB_POZ_ZBTB_KLHL-like"/>
    <property type="match status" value="1"/>
</dbReference>
<evidence type="ECO:0000313" key="4">
    <source>
        <dbReference type="Proteomes" id="UP000215289"/>
    </source>
</evidence>
<dbReference type="InterPro" id="IPR000210">
    <property type="entry name" value="BTB/POZ_dom"/>
</dbReference>
<feature type="domain" description="BTB" evidence="2">
    <location>
        <begin position="77"/>
        <end position="152"/>
    </location>
</feature>
<protein>
    <recommendedName>
        <fullName evidence="2">BTB domain-containing protein</fullName>
    </recommendedName>
</protein>
<dbReference type="Gene3D" id="3.30.710.10">
    <property type="entry name" value="Potassium Channel Kv1.1, Chain A"/>
    <property type="match status" value="1"/>
</dbReference>
<evidence type="ECO:0000259" key="2">
    <source>
        <dbReference type="PROSITE" id="PS50097"/>
    </source>
</evidence>
<dbReference type="PANTHER" id="PTHR47843">
    <property type="entry name" value="BTB DOMAIN-CONTAINING PROTEIN-RELATED"/>
    <property type="match status" value="1"/>
</dbReference>
<organism evidence="3 4">
    <name type="scientific">Aspergillus turcosus</name>
    <dbReference type="NCBI Taxonomy" id="1245748"/>
    <lineage>
        <taxon>Eukaryota</taxon>
        <taxon>Fungi</taxon>
        <taxon>Dikarya</taxon>
        <taxon>Ascomycota</taxon>
        <taxon>Pezizomycotina</taxon>
        <taxon>Eurotiomycetes</taxon>
        <taxon>Eurotiomycetidae</taxon>
        <taxon>Eurotiales</taxon>
        <taxon>Aspergillaceae</taxon>
        <taxon>Aspergillus</taxon>
        <taxon>Aspergillus subgen. Fumigati</taxon>
    </lineage>
</organism>
<dbReference type="EMBL" id="NIDN02000026">
    <property type="protein sequence ID" value="RLL99706.1"/>
    <property type="molecule type" value="Genomic_DNA"/>
</dbReference>
<gene>
    <name evidence="3" type="ORF">CFD26_105080</name>
</gene>
<name>A0A397HW96_9EURO</name>
<dbReference type="SUPFAM" id="SSF54695">
    <property type="entry name" value="POZ domain"/>
    <property type="match status" value="1"/>
</dbReference>
<dbReference type="AlphaFoldDB" id="A0A397HW96"/>
<keyword evidence="4" id="KW-1185">Reference proteome</keyword>
<reference evidence="3 4" key="1">
    <citation type="submission" date="2018-08" db="EMBL/GenBank/DDBJ databases">
        <title>Draft genome sequences of two Aspergillus turcosus clinical strains isolated from bronchoalveolar lavage fluid: one azole-susceptible and the other azole-resistant.</title>
        <authorList>
            <person name="Parent-Michaud M."/>
            <person name="Dufresne P.J."/>
            <person name="Fournier E."/>
            <person name="Martineau C."/>
            <person name="Moreira S."/>
            <person name="Perkins V."/>
            <person name="De Repentigny L."/>
            <person name="Dufresne S.F."/>
        </authorList>
    </citation>
    <scope>NUCLEOTIDE SEQUENCE [LARGE SCALE GENOMIC DNA]</scope>
    <source>
        <strain evidence="3">HMR AF 1038</strain>
    </source>
</reference>
<feature type="region of interest" description="Disordered" evidence="1">
    <location>
        <begin position="1"/>
        <end position="80"/>
    </location>
</feature>
<evidence type="ECO:0000256" key="1">
    <source>
        <dbReference type="SAM" id="MobiDB-lite"/>
    </source>
</evidence>
<dbReference type="PANTHER" id="PTHR47843:SF1">
    <property type="entry name" value="BTB DOMAIN-CONTAINING PROTEIN"/>
    <property type="match status" value="1"/>
</dbReference>
<dbReference type="Proteomes" id="UP000215289">
    <property type="component" value="Unassembled WGS sequence"/>
</dbReference>
<proteinExistence type="predicted"/>
<dbReference type="OrthoDB" id="45365at2759"/>
<dbReference type="InterPro" id="IPR011333">
    <property type="entry name" value="SKP1/BTB/POZ_sf"/>
</dbReference>
<dbReference type="STRING" id="1245748.A0A397HW96"/>
<dbReference type="PROSITE" id="PS50097">
    <property type="entry name" value="BTB"/>
    <property type="match status" value="1"/>
</dbReference>
<comment type="caution">
    <text evidence="3">The sequence shown here is derived from an EMBL/GenBank/DDBJ whole genome shotgun (WGS) entry which is preliminary data.</text>
</comment>
<sequence>MLSQQHSSQNMLSIKRPSQSPTDSLSPRYRAGKATATASQRARKPLRDSPSTPSRRLERRQRTGSGSSPEKKKSSTSIVTISVGPERRLFAAHEDTLCTSPFFAAACSRAQSQSPSQESPHKRISISLPDEQPEILSCILEYLYKGDYTPRAIYNRHRDTWELENTGVDTDGQTTNATIFHQATGSLILRDTAVYCAAQKYGLEPLKRLALRKQGLHSGIQCSTILSSARYAYAHTSDNESKLRAHYLALIIRSRSTFKRSGTMQMEMEKGGKLFFDLFVAMCNHMDDLAAAKSSLA</sequence>
<evidence type="ECO:0000313" key="3">
    <source>
        <dbReference type="EMBL" id="RLL99706.1"/>
    </source>
</evidence>